<proteinExistence type="predicted"/>
<organism evidence="2 3">
    <name type="scientific">Brevibacillus panacihumi</name>
    <dbReference type="NCBI Taxonomy" id="497735"/>
    <lineage>
        <taxon>Bacteria</taxon>
        <taxon>Bacillati</taxon>
        <taxon>Bacillota</taxon>
        <taxon>Bacilli</taxon>
        <taxon>Bacillales</taxon>
        <taxon>Paenibacillaceae</taxon>
        <taxon>Brevibacillus</taxon>
    </lineage>
</organism>
<reference evidence="2 3" key="1">
    <citation type="submission" date="2018-10" db="EMBL/GenBank/DDBJ databases">
        <title>Phylogenomics of Brevibacillus.</title>
        <authorList>
            <person name="Dunlap C."/>
        </authorList>
    </citation>
    <scope>NUCLEOTIDE SEQUENCE [LARGE SCALE GENOMIC DNA]</scope>
    <source>
        <strain evidence="2 3">JCM 15085</strain>
    </source>
</reference>
<name>A0A3M8CBG6_9BACL</name>
<dbReference type="AlphaFoldDB" id="A0A3M8CBG6"/>
<feature type="domain" description="Na+-translocating membrane potential-generating system MpsC" evidence="1">
    <location>
        <begin position="133"/>
        <end position="232"/>
    </location>
</feature>
<accession>A0A3M8CBG6</accession>
<dbReference type="InterPro" id="IPR018745">
    <property type="entry name" value="MpsC"/>
</dbReference>
<dbReference type="Proteomes" id="UP000281915">
    <property type="component" value="Unassembled WGS sequence"/>
</dbReference>
<gene>
    <name evidence="2" type="ORF">EDM58_21365</name>
</gene>
<evidence type="ECO:0000313" key="2">
    <source>
        <dbReference type="EMBL" id="RNB72823.1"/>
    </source>
</evidence>
<evidence type="ECO:0000259" key="1">
    <source>
        <dbReference type="Pfam" id="PF10057"/>
    </source>
</evidence>
<sequence>MNFLSKYEPHFQNEIASHIGKLLRDAFGKGPQSIYVSIHHPFIVIYLRNFVTPTEKILLEQGQISAVKHTRDLVMKSLIPKIKAYLLLLTGTELLEFYYDWELHNHSGVFVGRQLEDPKWIVESLERYEGKEEIHRELERISERVQKRPDQIFSYMINKRTLLVVRNGILIDVSAELIRLGDEKNVREALHNLEKEELQNNSRFQKILHATIEDVFVDWNFQLDRSVIVFILRPVTF</sequence>
<dbReference type="Pfam" id="PF10057">
    <property type="entry name" value="MpsC"/>
    <property type="match status" value="2"/>
</dbReference>
<evidence type="ECO:0000313" key="3">
    <source>
        <dbReference type="Proteomes" id="UP000281915"/>
    </source>
</evidence>
<comment type="caution">
    <text evidence="2">The sequence shown here is derived from an EMBL/GenBank/DDBJ whole genome shotgun (WGS) entry which is preliminary data.</text>
</comment>
<feature type="domain" description="Na+-translocating membrane potential-generating system MpsC" evidence="1">
    <location>
        <begin position="12"/>
        <end position="111"/>
    </location>
</feature>
<dbReference type="EMBL" id="RHHT01000058">
    <property type="protein sequence ID" value="RNB72823.1"/>
    <property type="molecule type" value="Genomic_DNA"/>
</dbReference>
<protein>
    <submittedName>
        <fullName evidence="2">DUF2294 family protein</fullName>
    </submittedName>
</protein>